<organism evidence="3 4">
    <name type="scientific">Polyplosphaeria fusca</name>
    <dbReference type="NCBI Taxonomy" id="682080"/>
    <lineage>
        <taxon>Eukaryota</taxon>
        <taxon>Fungi</taxon>
        <taxon>Dikarya</taxon>
        <taxon>Ascomycota</taxon>
        <taxon>Pezizomycotina</taxon>
        <taxon>Dothideomycetes</taxon>
        <taxon>Pleosporomycetidae</taxon>
        <taxon>Pleosporales</taxon>
        <taxon>Tetraplosphaeriaceae</taxon>
        <taxon>Polyplosphaeria</taxon>
    </lineage>
</organism>
<reference evidence="3" key="1">
    <citation type="journal article" date="2020" name="Stud. Mycol.">
        <title>101 Dothideomycetes genomes: a test case for predicting lifestyles and emergence of pathogens.</title>
        <authorList>
            <person name="Haridas S."/>
            <person name="Albert R."/>
            <person name="Binder M."/>
            <person name="Bloem J."/>
            <person name="Labutti K."/>
            <person name="Salamov A."/>
            <person name="Andreopoulos B."/>
            <person name="Baker S."/>
            <person name="Barry K."/>
            <person name="Bills G."/>
            <person name="Bluhm B."/>
            <person name="Cannon C."/>
            <person name="Castanera R."/>
            <person name="Culley D."/>
            <person name="Daum C."/>
            <person name="Ezra D."/>
            <person name="Gonzalez J."/>
            <person name="Henrissat B."/>
            <person name="Kuo A."/>
            <person name="Liang C."/>
            <person name="Lipzen A."/>
            <person name="Lutzoni F."/>
            <person name="Magnuson J."/>
            <person name="Mondo S."/>
            <person name="Nolan M."/>
            <person name="Ohm R."/>
            <person name="Pangilinan J."/>
            <person name="Park H.-J."/>
            <person name="Ramirez L."/>
            <person name="Alfaro M."/>
            <person name="Sun H."/>
            <person name="Tritt A."/>
            <person name="Yoshinaga Y."/>
            <person name="Zwiers L.-H."/>
            <person name="Turgeon B."/>
            <person name="Goodwin S."/>
            <person name="Spatafora J."/>
            <person name="Crous P."/>
            <person name="Grigoriev I."/>
        </authorList>
    </citation>
    <scope>NUCLEOTIDE SEQUENCE</scope>
    <source>
        <strain evidence="3">CBS 125425</strain>
    </source>
</reference>
<evidence type="ECO:0000313" key="3">
    <source>
        <dbReference type="EMBL" id="KAF2735004.1"/>
    </source>
</evidence>
<dbReference type="PANTHER" id="PTHR10039">
    <property type="entry name" value="AMELOGENIN"/>
    <property type="match status" value="1"/>
</dbReference>
<protein>
    <recommendedName>
        <fullName evidence="2">Nephrocystin 3-like N-terminal domain-containing protein</fullName>
    </recommendedName>
</protein>
<keyword evidence="4" id="KW-1185">Reference proteome</keyword>
<dbReference type="OrthoDB" id="194358at2759"/>
<dbReference type="Pfam" id="PF24883">
    <property type="entry name" value="NPHP3_N"/>
    <property type="match status" value="1"/>
</dbReference>
<evidence type="ECO:0000313" key="4">
    <source>
        <dbReference type="Proteomes" id="UP000799444"/>
    </source>
</evidence>
<comment type="caution">
    <text evidence="3">The sequence shown here is derived from an EMBL/GenBank/DDBJ whole genome shotgun (WGS) entry which is preliminary data.</text>
</comment>
<dbReference type="AlphaFoldDB" id="A0A9P4R1I2"/>
<keyword evidence="1" id="KW-0677">Repeat</keyword>
<evidence type="ECO:0000256" key="1">
    <source>
        <dbReference type="ARBA" id="ARBA00022737"/>
    </source>
</evidence>
<dbReference type="InterPro" id="IPR056884">
    <property type="entry name" value="NPHP3-like_N"/>
</dbReference>
<evidence type="ECO:0000259" key="2">
    <source>
        <dbReference type="Pfam" id="PF24883"/>
    </source>
</evidence>
<dbReference type="Gene3D" id="3.40.50.300">
    <property type="entry name" value="P-loop containing nucleotide triphosphate hydrolases"/>
    <property type="match status" value="1"/>
</dbReference>
<dbReference type="PANTHER" id="PTHR10039:SF5">
    <property type="entry name" value="NACHT DOMAIN-CONTAINING PROTEIN"/>
    <property type="match status" value="1"/>
</dbReference>
<sequence>MHQRVDEDFKMLQRNQRLWSDLTRLALSAEQARTTVLQRSILVSLDYNIRTARQYAIKEAHARTFEWASIDPSQGGQTTFKDWLLNGNGVYFVSGKPGSGKSTLMKYIAEHKETNAALQQWSNGNRLVTASFYFWNAGTPMQRSLDGLLRSILIQVLEQCPELMPTLFPDRWDNLLSAGIYNFSLAPWTIPELKSALQAIAGKTLSSKFALFIDGLDEYDGTDREIVEYINELANSADIKLCLSSRPHVDFIKAYGHNKDRIMFVSDLTMEDIKIYVRDRLGENEAFKTIKLQHPERYQHLKDEIVVHAKGVFL</sequence>
<proteinExistence type="predicted"/>
<gene>
    <name evidence="3" type="ORF">EJ04DRAFT_563825</name>
</gene>
<dbReference type="SUPFAM" id="SSF52540">
    <property type="entry name" value="P-loop containing nucleoside triphosphate hydrolases"/>
    <property type="match status" value="1"/>
</dbReference>
<name>A0A9P4R1I2_9PLEO</name>
<dbReference type="EMBL" id="ML996141">
    <property type="protein sequence ID" value="KAF2735004.1"/>
    <property type="molecule type" value="Genomic_DNA"/>
</dbReference>
<feature type="domain" description="Nephrocystin 3-like N-terminal" evidence="2">
    <location>
        <begin position="78"/>
        <end position="246"/>
    </location>
</feature>
<dbReference type="InterPro" id="IPR027417">
    <property type="entry name" value="P-loop_NTPase"/>
</dbReference>
<accession>A0A9P4R1I2</accession>
<dbReference type="Proteomes" id="UP000799444">
    <property type="component" value="Unassembled WGS sequence"/>
</dbReference>